<dbReference type="Pfam" id="PF01822">
    <property type="entry name" value="WSC"/>
    <property type="match status" value="4"/>
</dbReference>
<feature type="region of interest" description="Disordered" evidence="12">
    <location>
        <begin position="1763"/>
        <end position="1788"/>
    </location>
</feature>
<dbReference type="GO" id="GO:0005576">
    <property type="term" value="C:extracellular region"/>
    <property type="evidence" value="ECO:0007669"/>
    <property type="project" value="UniProtKB-SubCell"/>
</dbReference>
<feature type="region of interest" description="Disordered" evidence="12">
    <location>
        <begin position="1711"/>
        <end position="1732"/>
    </location>
</feature>
<feature type="signal peptide" evidence="13">
    <location>
        <begin position="1"/>
        <end position="22"/>
    </location>
</feature>
<feature type="domain" description="WSC" evidence="14">
    <location>
        <begin position="385"/>
        <end position="486"/>
    </location>
</feature>
<evidence type="ECO:0000256" key="7">
    <source>
        <dbReference type="ARBA" id="ARBA00022989"/>
    </source>
</evidence>
<keyword evidence="4" id="KW-0964">Secreted</keyword>
<evidence type="ECO:0000256" key="11">
    <source>
        <dbReference type="PROSITE-ProRule" id="PRU00779"/>
    </source>
</evidence>
<dbReference type="PANTHER" id="PTHR24269">
    <property type="entry name" value="KREMEN PROTEIN"/>
    <property type="match status" value="1"/>
</dbReference>
<evidence type="ECO:0000256" key="4">
    <source>
        <dbReference type="ARBA" id="ARBA00022525"/>
    </source>
</evidence>
<dbReference type="PROSITE" id="PS51448">
    <property type="entry name" value="P_TREFOIL_2"/>
    <property type="match status" value="1"/>
</dbReference>
<evidence type="ECO:0000256" key="3">
    <source>
        <dbReference type="ARBA" id="ARBA00008712"/>
    </source>
</evidence>
<evidence type="ECO:0000256" key="6">
    <source>
        <dbReference type="ARBA" id="ARBA00022729"/>
    </source>
</evidence>
<dbReference type="GO" id="GO:0005886">
    <property type="term" value="C:plasma membrane"/>
    <property type="evidence" value="ECO:0007669"/>
    <property type="project" value="TreeGrafter"/>
</dbReference>
<feature type="domain" description="WSC" evidence="14">
    <location>
        <begin position="289"/>
        <end position="378"/>
    </location>
</feature>
<evidence type="ECO:0000256" key="2">
    <source>
        <dbReference type="ARBA" id="ARBA00004613"/>
    </source>
</evidence>
<evidence type="ECO:0000256" key="12">
    <source>
        <dbReference type="SAM" id="MobiDB-lite"/>
    </source>
</evidence>
<keyword evidence="10" id="KW-0325">Glycoprotein</keyword>
<gene>
    <name evidence="16" type="ORF">Cvel_1944</name>
</gene>
<evidence type="ECO:0000256" key="10">
    <source>
        <dbReference type="ARBA" id="ARBA00023180"/>
    </source>
</evidence>
<feature type="region of interest" description="Disordered" evidence="12">
    <location>
        <begin position="3289"/>
        <end position="3352"/>
    </location>
</feature>
<feature type="region of interest" description="Disordered" evidence="12">
    <location>
        <begin position="395"/>
        <end position="418"/>
    </location>
</feature>
<dbReference type="InterPro" id="IPR000519">
    <property type="entry name" value="P_trefoil_dom"/>
</dbReference>
<feature type="compositionally biased region" description="Basic and acidic residues" evidence="12">
    <location>
        <begin position="4175"/>
        <end position="4184"/>
    </location>
</feature>
<organism evidence="16">
    <name type="scientific">Chromera velia CCMP2878</name>
    <dbReference type="NCBI Taxonomy" id="1169474"/>
    <lineage>
        <taxon>Eukaryota</taxon>
        <taxon>Sar</taxon>
        <taxon>Alveolata</taxon>
        <taxon>Colpodellida</taxon>
        <taxon>Chromeraceae</taxon>
        <taxon>Chromera</taxon>
    </lineage>
</organism>
<keyword evidence="6 13" id="KW-0732">Signal</keyword>
<evidence type="ECO:0000259" key="14">
    <source>
        <dbReference type="PROSITE" id="PS51212"/>
    </source>
</evidence>
<reference evidence="16" key="1">
    <citation type="submission" date="2014-11" db="EMBL/GenBank/DDBJ databases">
        <authorList>
            <person name="Otto D Thomas"/>
            <person name="Naeem Raeece"/>
        </authorList>
    </citation>
    <scope>NUCLEOTIDE SEQUENCE</scope>
</reference>
<dbReference type="VEuPathDB" id="CryptoDB:Cvel_1944"/>
<feature type="compositionally biased region" description="Basic and acidic residues" evidence="12">
    <location>
        <begin position="3289"/>
        <end position="3304"/>
    </location>
</feature>
<comment type="similarity">
    <text evidence="3">Belongs to the dermatopontin family.</text>
</comment>
<feature type="region of interest" description="Disordered" evidence="12">
    <location>
        <begin position="3239"/>
        <end position="3276"/>
    </location>
</feature>
<dbReference type="EMBL" id="CDMZ01005470">
    <property type="protein sequence ID" value="CEM53018.1"/>
    <property type="molecule type" value="Genomic_DNA"/>
</dbReference>
<feature type="domain" description="P-type" evidence="15">
    <location>
        <begin position="2376"/>
        <end position="2431"/>
    </location>
</feature>
<evidence type="ECO:0000256" key="5">
    <source>
        <dbReference type="ARBA" id="ARBA00022692"/>
    </source>
</evidence>
<feature type="region of interest" description="Disordered" evidence="12">
    <location>
        <begin position="4167"/>
        <end position="4186"/>
    </location>
</feature>
<dbReference type="PROSITE" id="PS51212">
    <property type="entry name" value="WSC"/>
    <property type="match status" value="6"/>
</dbReference>
<dbReference type="InterPro" id="IPR002889">
    <property type="entry name" value="WSC_carb-bd"/>
</dbReference>
<feature type="domain" description="WSC" evidence="14">
    <location>
        <begin position="182"/>
        <end position="284"/>
    </location>
</feature>
<comment type="caution">
    <text evidence="11">Lacks conserved residue(s) required for the propagation of feature annotation.</text>
</comment>
<evidence type="ECO:0000256" key="9">
    <source>
        <dbReference type="ARBA" id="ARBA00023157"/>
    </source>
</evidence>
<evidence type="ECO:0000313" key="16">
    <source>
        <dbReference type="EMBL" id="CEM53018.1"/>
    </source>
</evidence>
<keyword evidence="7" id="KW-1133">Transmembrane helix</keyword>
<dbReference type="PANTHER" id="PTHR24269:SF16">
    <property type="entry name" value="PROTEIN SLG1"/>
    <property type="match status" value="1"/>
</dbReference>
<dbReference type="Pfam" id="PF14704">
    <property type="entry name" value="DERM"/>
    <property type="match status" value="1"/>
</dbReference>
<feature type="domain" description="WSC" evidence="14">
    <location>
        <begin position="867"/>
        <end position="964"/>
    </location>
</feature>
<sequence length="4224" mass="459672">MKTVFSVLVFSSPLLLCRGVLGETRDSAVNLHSQEDGVVPHFESTASSNSPDLYQDLENIAATEENARVKGDGTREEVFGTSANSLTADGMLQTSVNSTEHVSTGTYLSPFYHWVTVDECANRCRGDVRCSGYLYYVKSNHWFQNNECRLVNTDFTGRQVSTPYYWNGVPRWACAKSRASADFPYEGCLKSPPFEKEIAKDDSSPEAGQSVWKCAEFCAKENAQRFAVSGTACTCGNSTMTTSGHVVATRAEQDKHYCIDLCSDDDKIQCGGWQGRYHSSYRLMTPHPEFEYRGCFEHDTTNPELNGNESTTAGEYPAECSHFCDGFEFFGLSEGKCRCGNSHTKSIAKTDRECRTECKKEQAVACGGSGTNSVYVVKNPQHSKDYRFIGCFQDKSGGPESIKSPRSDPVDTTWPPPHHASPSQCAEFCHGYSYFGLKAGEQCFCFEHYGFWPTKETEVSKCREECANEPGTICGGPQALSIYLTDNSGPTPVISKEMRNIRCTSAAFHGWWILQPTTKPFEFGSPVLCNRRCASQGFGFFLLRDYGTCLCTTRDPGGSHNEEFCHLPCVKDPTVSCGGKTYGLTYEVGRYRDPEFNYAGCMRTYHAGTEAHWTRRIGGHATPEACHKYCNTFNKDGEVMYKYFGLNHNWCACGNSFVEVPRMRVEDKSCWYRAGGARGEFKGGDTSYQQSVYYNDDLSGPPGECLCGDDEEFTKTHRQAVLDADDNEIPFQTSCIVRCEDEPMVACGGTTAAFSVYETTRPDADRVHVGCFEDPDGNDLGGSLVSTKVEDVSTSGCQEFCSSKGTLYFGLREGEECHCGDTYGSKGQAPSWKCHRTCPDSNFVSCGGEKTTDVYAVTATRPVPSDSYLYLGCLDAKALRALADQGEIDDSGTKGAPGPCASFCDEKGSAYFALGKEGSCFCVNSLGDAKGQKEGESDMCHLPCPKADGVACGGALGVSVYATQEPVVLRMTVETSEALGAGSTGPIEARFCEGYLDRTCIDATVNMTELAEGKTQTFETKVHANTLSTTAARFFKLKTVRISSQTHDGWLVVKAKAEMVQGGKSFAQMNLNSLNAWFARGASEGLSASEIDLEDTHGDAEKYLKTKGKNAEVWGPPAPAQSVVCMRKEKAILKEVPIAVLQVQGRAGKAAEADKVSAVGGGSSSSAPLKVSLCDNENSCDPDTIDVYGLSERDGRPLTVSCPLYLTAPPSSTQQTPKDVAAELLGVIAAVQLEASATDMRPVFVKHVALQTLPGSADPYEMVAADFESLWDGETFIAEADGWISPMGGDDTVGGKDAFEFQDGGATTGSALAAAGGGSFLAKKTRIVKTELMSVTVTTRGDTPACGSSGPVEVALCASGSMCLEGGVVLTDLQAGETQTFLGVAPPHADSFQLNALLLTMKGEGDGWFGRSLKAKVGKLSLELEMDGWLDNPVMTLSPSEGGSEEGVKQEEHYIGDPNFVLVSTRLSRNGATSAAVLAPPVPIDGQPNCDGPLFIRVCGKEGGADVCSKEKLTILDPVGKADKDGLAHGSATFHALKDDFKLEHVQVTNGGKGPCVFDWLRVHLEGEDLSHFGPASPDLKLEPGKTVDLKPRKAVVLKTTTVGRSAISEEAGSDGTFLFSFCGAVVNPTGLTLQEQKQQASQSSVNCLPAQEFGFVRAWGLRKGETQEFRGTISGEKAQIDLDTWHLRALHVEAVGSFLSLGKGPQSASATATAAASTTPQPAPPSTTGATSLLETGASLIRSGAESNLVEKEVRELQELAGRQNHEDELASPTGVPPTSSSTSSATVTVKADVDAWRLLSFTLTVADSDHGTFPVHGSLAKKPDEVTGPEAEDPGNFLEVGKTINAGDVSVGIRAITRDAEGAGSAGPVFVHLCPKPGQRSQCVGKESAIRLYNLKAGQSQDFFGVISGAAALGILAAGKGIDPTTLISDPDFFALPAAEQLSSENLHDGLAGAVLQSDGGDPWFAAALRVNMQTEALVNNRGELVVPKDSEGLVIWANGWVAPPVQAPTLTAQSLAEGVPADFVQDDIYLEVKGIKVTLEVKTIDHAAAGSAGPFELTVCSASDCLPPIKVANLLAANIQSFESAFTTNDMEFVPEKLNILAPPESGLDAWGCEWVAVRFELGPRIHFGVSAWLAGDSRSPDFSTIQQTPGSSSASVPTARGRKSFHMYTALSGPRIGLSVTTHGLAAAGSKGPVKVSLCEGEGLCLSESFTLDESHLQSGKQSKRLEINFPELLDNPDFRLNALRLVSETGDAWYPESFLLEGLSGSFAGRSFRFSGLGWLEEGVDGSAKGAKERYPAEPVVLWTGGDVLLDVCKTAQCSEDCREMPHFDKDGKFEFNGAECLCSEKGQSLMADGKSCGFTFIPKEAYSRVPQCRNIDIADRKECGNLKYEENALWLGEWEQQQAECEALGCCFEARPEYLGCFVPDLNSGPKLSLTVSTSDETAEAGCAGDVDIFVCESPEHCLSKPFVVGKDDMVKGKTSAPKAVNFPELADNGDFQVNGLRLVAHTADGWFPQEIKVSGGAGGPFAGREWAFEGIGWLEYKHTGKTHPPAPKPKWIGDDVYLDACTVKGCHDSCHLHPTFDKNGKHTGSKAECRCSMFGFELQKDGVSCGQIVLPATAFQVNPQCQLPVKERKLCGALSYDSDALMTGDWDTQRLQCEQLNCCFEAHLGYLGCYQPYEKITKSNFTVTSDSGGIAITLKPTTLLVEEKLAQDMKEGNQAQHFRSHSEVIRHEELSKFMQKEQEGGGRQPRSLTLEDRLLALYGLSGEDLAAKMHEHHLDLLEKSLGIRKNGPPTRPFRPNATRSTATLLEQGLVDKPEGSKWYEHEGFHENRGDTDAPPSIDFLGIGYDIMKGNVWGENEGTLIDPGFRAPVIGLTWGIDTEDGKWQRPTEARLMPTYSCYRNEDVEEISSAETFMASEAKAVSNSAGAYAGWTWSPGDFSSNLGISAEGGYSQSSSSETEKLQESSQTEYQMVAYCILYKANLSPYIPWKPTSEVVKALVALPENYIDCKQCKRYVELASGLLSPAKKAPKQPYAATKEPSCSFDITTVTSRNAKCECYDPSHPTDPMSSTFYRLEGDAFNWYKLKITGSLTLEKVKQNIEQGLDAWVEKIPRLEGMKTCNEVCGATESCSEDFQKYQAFFENFGTHVITEVQVGARMRHVATMSDSAMEELQSQTSDWERDVSFAIDYELGKEIDDNHEKECKAAYCVVEKGVKTFALLQTGETKERVGNALIRSKGKEEEKDGSESGLSNGGRDAEVKPHHHRDRRVKKIWDAAKRVKGGRLIERQRPPARSETDSDETLSASEIEALRALSGGDEYYHRNPDVESDSAASRHAGEQGETCTQWRRSEAFNLAEGEKDLGQVSSAMATFAQTERMKSKGDDWGIRVGAHFEHNENQQTSKARGMSASRAVSNAQTFILGGLPPSDETAWPEWAETVHDLPMPVRYSTLDLLGVFDAGFRRQAETVVAAQAAGASPENAKRMEEETREGFEKLRNNFGNALKDYLHARGLKPGTNCKYDSVGNILEWGNGGKECQVKCFAEVFAEPDYIGNHKKFKPGIIGVAPDDPLNFVPDNESLVNILNKAIDLGKMEDYSEDEDARTAVESMEANSAPKSLKVSSGCHLVKMAGLDDRGLNLEREFYADTANTHIAKVMAVEVVKSVSPMPEGTFRLRYRKAPKEVPVCVGIANGFMQLIGCDDVTSRLRFYRRMLEQQGDDANCLSADELTDAKAMCKEKAEEEQFSSEVDKMVDAHVANMRDAINKGLFTEEHLRRQIRPQIEKQLGKKAQDEEKIDNGEAPNLDCQPAYKRDEVVLLKTDRCRLRAQLADLIMGVSAAFRVEEGKAWKTDERKVHIAKRVMDDLRSSASESLGDVLNSAETFFAEALNSRPSKQVQQNAYKSVKDLARPAESVVEWDGLHVQWKRKFKVQSESLGEVERSELYCLQPASPSCKAGTPLVFMPCAGDIEQEWFLEEYVGQGCKVSKFGGPAKVVPMDWTGWINEFDETLDFTSDSQCSMSMSTLLQSGSASAHAENTTAADLVQGELQQQTNQGEAERQKGFEPNGIIGWDWTFDDDKNDNRYKFRCGTLKSGPEIDEDNIEELKKTEFVNDQDENDGKTWTRKCRGNSFICRVQAEHNSDDEDRSFVFSCCPFKPGTAALGEEATSAPEGKDDRDMTNGRELQVPRGHILTGVYSLRKDQGRWFKLYSRELLSASDAA</sequence>
<feature type="chain" id="PRO_5005192310" description="WSC domain-containing protein" evidence="13">
    <location>
        <begin position="23"/>
        <end position="4224"/>
    </location>
</feature>
<protein>
    <recommendedName>
        <fullName evidence="17">WSC domain-containing protein</fullName>
    </recommendedName>
</protein>
<keyword evidence="5" id="KW-0812">Transmembrane</keyword>
<keyword evidence="8" id="KW-0472">Membrane</keyword>
<feature type="compositionally biased region" description="Low complexity" evidence="12">
    <location>
        <begin position="1772"/>
        <end position="1788"/>
    </location>
</feature>
<feature type="compositionally biased region" description="Basic and acidic residues" evidence="12">
    <location>
        <begin position="3245"/>
        <end position="3254"/>
    </location>
</feature>
<dbReference type="InterPro" id="IPR026645">
    <property type="entry name" value="Dermatopontin"/>
</dbReference>
<dbReference type="InterPro" id="IPR051836">
    <property type="entry name" value="Kremen_rcpt"/>
</dbReference>
<comment type="subcellular location">
    <subcellularLocation>
        <location evidence="1">Membrane</location>
        <topology evidence="1">Single-pass membrane protein</topology>
    </subcellularLocation>
    <subcellularLocation>
        <location evidence="2">Secreted</location>
    </subcellularLocation>
</comment>
<keyword evidence="9" id="KW-1015">Disulfide bond</keyword>
<evidence type="ECO:0000256" key="13">
    <source>
        <dbReference type="SAM" id="SignalP"/>
    </source>
</evidence>
<dbReference type="InterPro" id="IPR020864">
    <property type="entry name" value="MACPF"/>
</dbReference>
<feature type="domain" description="WSC" evidence="14">
    <location>
        <begin position="497"/>
        <end position="589"/>
    </location>
</feature>
<dbReference type="Pfam" id="PF01823">
    <property type="entry name" value="MACPF"/>
    <property type="match status" value="2"/>
</dbReference>
<dbReference type="SMART" id="SM00321">
    <property type="entry name" value="WSC"/>
    <property type="match status" value="5"/>
</dbReference>
<dbReference type="PhylomeDB" id="A0A0G4I7S8"/>
<name>A0A0G4I7S8_9ALVE</name>
<evidence type="ECO:0000256" key="8">
    <source>
        <dbReference type="ARBA" id="ARBA00023136"/>
    </source>
</evidence>
<proteinExistence type="inferred from homology"/>
<evidence type="ECO:0000259" key="15">
    <source>
        <dbReference type="PROSITE" id="PS51448"/>
    </source>
</evidence>
<accession>A0A0G4I7S8</accession>
<evidence type="ECO:0008006" key="17">
    <source>
        <dbReference type="Google" id="ProtNLM"/>
    </source>
</evidence>
<evidence type="ECO:0000256" key="1">
    <source>
        <dbReference type="ARBA" id="ARBA00004167"/>
    </source>
</evidence>
<feature type="domain" description="WSC" evidence="14">
    <location>
        <begin position="765"/>
        <end position="858"/>
    </location>
</feature>